<dbReference type="Pfam" id="PF04784">
    <property type="entry name" value="DUF547"/>
    <property type="match status" value="1"/>
</dbReference>
<name>A0A265UVG0_9FLAO</name>
<keyword evidence="1" id="KW-0732">Signal</keyword>
<sequence>MKFFLTLFIALYSVSVYAQPDHSLWNNFLKTHVSPNGNVDYNSIQNSSTGLETYISTLLENAPTENWSKQEKLAYWINAYNALTIDLILRYYPINSIKDIKKPWDQSLWQFGDTWYSLNDIEHKILRNLNEPRIHFAIVCASVSCPKLQNTAFVADKLEAQLTNATKAFLADSSKNKISKDRLELSKIFRWFAKDFRTEDSLIDFINRYTDVSILKDAKISYLDYNWDLNE</sequence>
<evidence type="ECO:0000259" key="2">
    <source>
        <dbReference type="Pfam" id="PF04784"/>
    </source>
</evidence>
<reference evidence="3 4" key="1">
    <citation type="submission" date="2017-05" db="EMBL/GenBank/DDBJ databases">
        <title>The draft genome sequence of Idiomarina salinarum WNB302.</title>
        <authorList>
            <person name="Sun Y."/>
            <person name="Chen B."/>
            <person name="Du Z."/>
        </authorList>
    </citation>
    <scope>NUCLEOTIDE SEQUENCE [LARGE SCALE GENOMIC DNA]</scope>
    <source>
        <strain evidence="3 4">WNB302</strain>
    </source>
</reference>
<evidence type="ECO:0000313" key="4">
    <source>
        <dbReference type="Proteomes" id="UP000216840"/>
    </source>
</evidence>
<evidence type="ECO:0000313" key="3">
    <source>
        <dbReference type="EMBL" id="OZV69305.1"/>
    </source>
</evidence>
<feature type="domain" description="DUF547" evidence="2">
    <location>
        <begin position="65"/>
        <end position="170"/>
    </location>
</feature>
<dbReference type="AlphaFoldDB" id="A0A265UVG0"/>
<comment type="caution">
    <text evidence="3">The sequence shown here is derived from an EMBL/GenBank/DDBJ whole genome shotgun (WGS) entry which is preliminary data.</text>
</comment>
<proteinExistence type="predicted"/>
<protein>
    <recommendedName>
        <fullName evidence="2">DUF547 domain-containing protein</fullName>
    </recommendedName>
</protein>
<organism evidence="3 4">
    <name type="scientific">Winogradskyella aurantia</name>
    <dbReference type="NCBI Taxonomy" id="1915063"/>
    <lineage>
        <taxon>Bacteria</taxon>
        <taxon>Pseudomonadati</taxon>
        <taxon>Bacteroidota</taxon>
        <taxon>Flavobacteriia</taxon>
        <taxon>Flavobacteriales</taxon>
        <taxon>Flavobacteriaceae</taxon>
        <taxon>Winogradskyella</taxon>
    </lineage>
</organism>
<dbReference type="RefSeq" id="WP_094968079.1">
    <property type="nucleotide sequence ID" value="NZ_NGJN01000003.1"/>
</dbReference>
<feature type="chain" id="PRO_5012831250" description="DUF547 domain-containing protein" evidence="1">
    <location>
        <begin position="19"/>
        <end position="231"/>
    </location>
</feature>
<dbReference type="OrthoDB" id="526867at2"/>
<keyword evidence="4" id="KW-1185">Reference proteome</keyword>
<dbReference type="Proteomes" id="UP000216840">
    <property type="component" value="Unassembled WGS sequence"/>
</dbReference>
<feature type="signal peptide" evidence="1">
    <location>
        <begin position="1"/>
        <end position="18"/>
    </location>
</feature>
<accession>A0A265UVG0</accession>
<evidence type="ECO:0000256" key="1">
    <source>
        <dbReference type="SAM" id="SignalP"/>
    </source>
</evidence>
<gene>
    <name evidence="3" type="ORF">CA834_07570</name>
</gene>
<dbReference type="PANTHER" id="PTHR46361:SF3">
    <property type="entry name" value="ELECTRON CARRIER_ PROTEIN DISULFIDE OXIDOREDUCTASE"/>
    <property type="match status" value="1"/>
</dbReference>
<dbReference type="EMBL" id="NGJN01000003">
    <property type="protein sequence ID" value="OZV69305.1"/>
    <property type="molecule type" value="Genomic_DNA"/>
</dbReference>
<dbReference type="InterPro" id="IPR006869">
    <property type="entry name" value="DUF547"/>
</dbReference>
<dbReference type="PANTHER" id="PTHR46361">
    <property type="entry name" value="ELECTRON CARRIER/ PROTEIN DISULFIDE OXIDOREDUCTASE"/>
    <property type="match status" value="1"/>
</dbReference>